<dbReference type="EMBL" id="UINC01001612">
    <property type="protein sequence ID" value="SUZ84895.1"/>
    <property type="molecule type" value="Genomic_DNA"/>
</dbReference>
<gene>
    <name evidence="1" type="ORF">METZ01_LOCUS37749</name>
</gene>
<accession>A0A381QZL5</accession>
<dbReference type="AlphaFoldDB" id="A0A381QZL5"/>
<proteinExistence type="predicted"/>
<protein>
    <submittedName>
        <fullName evidence="1">Uncharacterized protein</fullName>
    </submittedName>
</protein>
<sequence>MVKDAIARKSSLISDTSFVVTEQDKNNLIVDINILINKINAKYNLTVKHIANDSDLNKLHQDVADINGELWDSINDAIHRYEQFKVQHTDNPRLNAYFQFDENVFIPLEESDYLFFKADRDFGDLCMNYTYKGKHWLEVASDNDIEAITDGQLQPEDRIKAQGYMLFRPSHPEPYFKLNHFINWYAKNVDSNISSKLGIGYLLVGKLIMPEIWENRIDWTLMLSKYKTLKEIKLLDITDNMIPSLLEKSRMV</sequence>
<name>A0A381QZL5_9ZZZZ</name>
<evidence type="ECO:0000313" key="1">
    <source>
        <dbReference type="EMBL" id="SUZ84895.1"/>
    </source>
</evidence>
<reference evidence="1" key="1">
    <citation type="submission" date="2018-05" db="EMBL/GenBank/DDBJ databases">
        <authorList>
            <person name="Lanie J.A."/>
            <person name="Ng W.-L."/>
            <person name="Kazmierczak K.M."/>
            <person name="Andrzejewski T.M."/>
            <person name="Davidsen T.M."/>
            <person name="Wayne K.J."/>
            <person name="Tettelin H."/>
            <person name="Glass J.I."/>
            <person name="Rusch D."/>
            <person name="Podicherti R."/>
            <person name="Tsui H.-C.T."/>
            <person name="Winkler M.E."/>
        </authorList>
    </citation>
    <scope>NUCLEOTIDE SEQUENCE</scope>
</reference>
<organism evidence="1">
    <name type="scientific">marine metagenome</name>
    <dbReference type="NCBI Taxonomy" id="408172"/>
    <lineage>
        <taxon>unclassified sequences</taxon>
        <taxon>metagenomes</taxon>
        <taxon>ecological metagenomes</taxon>
    </lineage>
</organism>